<name>E7RQ93_9BACT</name>
<sequence length="318" mass="35230">MMRYQYVFKRILILSFLCVSVVGESMAQYDVSFSHYFDMEPSFNPASVGKQSKLNITAAYALDMAGFEHNPQTMYAAADMPFYFFNAYHGAGLQFMNDKIGLFTHQKLALQYAYKHRLFGGTVAIGVQAGLLNESFNGSGLDLGESNDPAFTASELNGNGLDIGFGLYYMHGPWYMGASVQHVNSPLIELGERNELKIGATYYLTGGYNIKLRNPFLTIKPSFLVRTDGVAYRADISGRLVYAYEKKMMYGGVSYSPTNSVTFLVGGNFHGIVVGYSYELYTSAIAPGNGSHELCVGYLMDINLVKKGKNKHKSVRIL</sequence>
<dbReference type="InterPro" id="IPR019861">
    <property type="entry name" value="PorP/SprF_Bacteroidetes"/>
</dbReference>
<keyword evidence="3" id="KW-1185">Reference proteome</keyword>
<keyword evidence="1" id="KW-0732">Signal</keyword>
<dbReference type="HOGENOM" id="CLU_068235_0_0_10"/>
<organism evidence="2 3">
    <name type="scientific">Hoylesella oralis ATCC 33269</name>
    <dbReference type="NCBI Taxonomy" id="873533"/>
    <lineage>
        <taxon>Bacteria</taxon>
        <taxon>Pseudomonadati</taxon>
        <taxon>Bacteroidota</taxon>
        <taxon>Bacteroidia</taxon>
        <taxon>Bacteroidales</taxon>
        <taxon>Prevotellaceae</taxon>
        <taxon>Hoylesella</taxon>
    </lineage>
</organism>
<dbReference type="EMBL" id="AEPE02000005">
    <property type="protein sequence ID" value="EFZ36431.1"/>
    <property type="molecule type" value="Genomic_DNA"/>
</dbReference>
<reference evidence="2" key="1">
    <citation type="submission" date="2011-01" db="EMBL/GenBank/DDBJ databases">
        <authorList>
            <person name="Muzny D."/>
            <person name="Qin X."/>
            <person name="Buhay C."/>
            <person name="Dugan-Rocha S."/>
            <person name="Ding Y."/>
            <person name="Chen G."/>
            <person name="Hawes A."/>
            <person name="Holder M."/>
            <person name="Jhangiani S."/>
            <person name="Johnson A."/>
            <person name="Khan Z."/>
            <person name="Li Z."/>
            <person name="Liu W."/>
            <person name="Liu X."/>
            <person name="Perez L."/>
            <person name="Shen H."/>
            <person name="Wang Q."/>
            <person name="Watt J."/>
            <person name="Xi L."/>
            <person name="Xin Y."/>
            <person name="Zhou J."/>
            <person name="Deng J."/>
            <person name="Jiang H."/>
            <person name="Liu Y."/>
            <person name="Qu J."/>
            <person name="Song X.-Z."/>
            <person name="Zhang L."/>
            <person name="Villasana D."/>
            <person name="Johnson A."/>
            <person name="Liu J."/>
            <person name="Liyanage D."/>
            <person name="Lorensuhewa L."/>
            <person name="Robinson T."/>
            <person name="Song A."/>
            <person name="Song B.-B."/>
            <person name="Dinh H."/>
            <person name="Thornton R."/>
            <person name="Coyle M."/>
            <person name="Francisco L."/>
            <person name="Jackson L."/>
            <person name="Javaid M."/>
            <person name="Korchina V."/>
            <person name="Kovar C."/>
            <person name="Mata R."/>
            <person name="Mathew T."/>
            <person name="Ngo R."/>
            <person name="Nguyen L."/>
            <person name="Nguyen N."/>
            <person name="Okwuonu G."/>
            <person name="Ongeri F."/>
            <person name="Pham C."/>
            <person name="Simmons D."/>
            <person name="Wilczek-Boney K."/>
            <person name="Hale W."/>
            <person name="Jakkamsetti A."/>
            <person name="Pham P."/>
            <person name="Ruth R."/>
            <person name="San Lucas F."/>
            <person name="Warren J."/>
            <person name="Zhang J."/>
            <person name="Zhao Z."/>
            <person name="Zhou C."/>
            <person name="Zhu D."/>
            <person name="Lee S."/>
            <person name="Bess C."/>
            <person name="Blankenburg K."/>
            <person name="Forbes L."/>
            <person name="Fu Q."/>
            <person name="Gubbala S."/>
            <person name="Hirani K."/>
            <person name="Jayaseelan J.C."/>
            <person name="Lara F."/>
            <person name="Munidasa M."/>
            <person name="Palculict T."/>
            <person name="Patil S."/>
            <person name="Pu L.-L."/>
            <person name="Saada N."/>
            <person name="Tang L."/>
            <person name="Weissenberger G."/>
            <person name="Zhu Y."/>
            <person name="Hemphill L."/>
            <person name="Shang Y."/>
            <person name="Youmans B."/>
            <person name="Ayvaz T."/>
            <person name="Ross M."/>
            <person name="Santibanez J."/>
            <person name="Aqrawi P."/>
            <person name="Gross S."/>
            <person name="Joshi V."/>
            <person name="Fowler G."/>
            <person name="Nazareth L."/>
            <person name="Reid J."/>
            <person name="Worley K."/>
            <person name="Petrosino J."/>
            <person name="Highlander S."/>
            <person name="Gibbs R."/>
        </authorList>
    </citation>
    <scope>NUCLEOTIDE SEQUENCE [LARGE SCALE GENOMIC DNA]</scope>
    <source>
        <strain evidence="2">ATCC 33269</strain>
    </source>
</reference>
<dbReference type="STRING" id="28134.SAMN05444288_1916"/>
<comment type="caution">
    <text evidence="2">The sequence shown here is derived from an EMBL/GenBank/DDBJ whole genome shotgun (WGS) entry which is preliminary data.</text>
</comment>
<dbReference type="NCBIfam" id="TIGR03519">
    <property type="entry name" value="T9SS_PorP_fam"/>
    <property type="match status" value="1"/>
</dbReference>
<proteinExistence type="predicted"/>
<feature type="chain" id="PRO_5003224133" evidence="1">
    <location>
        <begin position="28"/>
        <end position="318"/>
    </location>
</feature>
<evidence type="ECO:0000313" key="2">
    <source>
        <dbReference type="EMBL" id="EFZ36431.1"/>
    </source>
</evidence>
<gene>
    <name evidence="2" type="ORF">HMPREF0663_11344</name>
</gene>
<dbReference type="Proteomes" id="UP000005580">
    <property type="component" value="Unassembled WGS sequence"/>
</dbReference>
<evidence type="ECO:0000256" key="1">
    <source>
        <dbReference type="SAM" id="SignalP"/>
    </source>
</evidence>
<dbReference type="eggNOG" id="COG0226">
    <property type="taxonomic scope" value="Bacteria"/>
</dbReference>
<feature type="signal peptide" evidence="1">
    <location>
        <begin position="1"/>
        <end position="27"/>
    </location>
</feature>
<dbReference type="AlphaFoldDB" id="E7RQ93"/>
<evidence type="ECO:0000313" key="3">
    <source>
        <dbReference type="Proteomes" id="UP000005580"/>
    </source>
</evidence>
<protein>
    <submittedName>
        <fullName evidence="2">Bacteroidetes-specific putative membrane protein</fullName>
    </submittedName>
</protein>
<accession>E7RQ93</accession>
<dbReference type="Pfam" id="PF11751">
    <property type="entry name" value="PorP_SprF"/>
    <property type="match status" value="1"/>
</dbReference>